<dbReference type="AlphaFoldDB" id="A0A7Z2ZP56"/>
<organism evidence="1 2">
    <name type="scientific">Cohnella herbarum</name>
    <dbReference type="NCBI Taxonomy" id="2728023"/>
    <lineage>
        <taxon>Bacteria</taxon>
        <taxon>Bacillati</taxon>
        <taxon>Bacillota</taxon>
        <taxon>Bacilli</taxon>
        <taxon>Bacillales</taxon>
        <taxon>Paenibacillaceae</taxon>
        <taxon>Cohnella</taxon>
    </lineage>
</organism>
<dbReference type="EMBL" id="CP051680">
    <property type="protein sequence ID" value="QJD86993.1"/>
    <property type="molecule type" value="Genomic_DNA"/>
</dbReference>
<dbReference type="Gene3D" id="3.30.450.40">
    <property type="match status" value="1"/>
</dbReference>
<dbReference type="RefSeq" id="WP_169283239.1">
    <property type="nucleotide sequence ID" value="NZ_CP051680.1"/>
</dbReference>
<gene>
    <name evidence="1" type="ORF">HH215_30005</name>
</gene>
<protein>
    <recommendedName>
        <fullName evidence="3">GAF domain-containing protein</fullName>
    </recommendedName>
</protein>
<accession>A0A7Z2ZP56</accession>
<dbReference type="InterPro" id="IPR029016">
    <property type="entry name" value="GAF-like_dom_sf"/>
</dbReference>
<name>A0A7Z2ZP56_9BACL</name>
<reference evidence="1 2" key="1">
    <citation type="submission" date="2020-04" db="EMBL/GenBank/DDBJ databases">
        <title>Genome sequencing of novel species.</title>
        <authorList>
            <person name="Heo J."/>
            <person name="Kim S.-J."/>
            <person name="Kim J.-S."/>
            <person name="Hong S.-B."/>
            <person name="Kwon S.-W."/>
        </authorList>
    </citation>
    <scope>NUCLEOTIDE SEQUENCE [LARGE SCALE GENOMIC DNA]</scope>
    <source>
        <strain evidence="1 2">MFER-1</strain>
    </source>
</reference>
<evidence type="ECO:0000313" key="1">
    <source>
        <dbReference type="EMBL" id="QJD86993.1"/>
    </source>
</evidence>
<sequence>MRLRAGDILSGMREQTSCDFSALAVIDGKERCISWKWASGNLNDRYLNIRVRHGQGIEGEIIKVGRGMTWDKMDSRKANVHANYSIWLTERLESAYAVPVWIGKEMKGILLIGDRSPRIYEVNQRETVDRVATELADSMEDLI</sequence>
<dbReference type="SUPFAM" id="SSF55781">
    <property type="entry name" value="GAF domain-like"/>
    <property type="match status" value="1"/>
</dbReference>
<dbReference type="KEGG" id="cheb:HH215_30005"/>
<evidence type="ECO:0008006" key="3">
    <source>
        <dbReference type="Google" id="ProtNLM"/>
    </source>
</evidence>
<keyword evidence="2" id="KW-1185">Reference proteome</keyword>
<evidence type="ECO:0000313" key="2">
    <source>
        <dbReference type="Proteomes" id="UP000502248"/>
    </source>
</evidence>
<proteinExistence type="predicted"/>
<dbReference type="Proteomes" id="UP000502248">
    <property type="component" value="Chromosome"/>
</dbReference>